<keyword evidence="2" id="KW-0472">Membrane</keyword>
<feature type="compositionally biased region" description="Basic residues" evidence="1">
    <location>
        <begin position="11"/>
        <end position="21"/>
    </location>
</feature>
<reference evidence="4" key="1">
    <citation type="submission" date="2025-08" db="UniProtKB">
        <authorList>
            <consortium name="RefSeq"/>
        </authorList>
    </citation>
    <scope>IDENTIFICATION</scope>
</reference>
<evidence type="ECO:0000313" key="3">
    <source>
        <dbReference type="Proteomes" id="UP000322000"/>
    </source>
</evidence>
<feature type="compositionally biased region" description="Basic and acidic residues" evidence="1">
    <location>
        <begin position="1"/>
        <end position="10"/>
    </location>
</feature>
<evidence type="ECO:0000256" key="2">
    <source>
        <dbReference type="SAM" id="Phobius"/>
    </source>
</evidence>
<accession>A0A7E5WWE0</accession>
<feature type="compositionally biased region" description="Pro residues" evidence="1">
    <location>
        <begin position="112"/>
        <end position="121"/>
    </location>
</feature>
<organism evidence="3 4">
    <name type="scientific">Trichoplusia ni</name>
    <name type="common">Cabbage looper</name>
    <dbReference type="NCBI Taxonomy" id="7111"/>
    <lineage>
        <taxon>Eukaryota</taxon>
        <taxon>Metazoa</taxon>
        <taxon>Ecdysozoa</taxon>
        <taxon>Arthropoda</taxon>
        <taxon>Hexapoda</taxon>
        <taxon>Insecta</taxon>
        <taxon>Pterygota</taxon>
        <taxon>Neoptera</taxon>
        <taxon>Endopterygota</taxon>
        <taxon>Lepidoptera</taxon>
        <taxon>Glossata</taxon>
        <taxon>Ditrysia</taxon>
        <taxon>Noctuoidea</taxon>
        <taxon>Noctuidae</taxon>
        <taxon>Plusiinae</taxon>
        <taxon>Trichoplusia</taxon>
    </lineage>
</organism>
<protein>
    <submittedName>
        <fullName evidence="4">Uncharacterized protein LOC113506528 isoform X1</fullName>
    </submittedName>
</protein>
<dbReference type="AlphaFoldDB" id="A0A7E5WWE0"/>
<sequence>MIHNLTMDKRNRSRSSHRRSRVSCERYSRTHRRTRNGRSRSDSRIRSRHSRDRSRTRTPRLRRSRNRRTQGCHSRSNSRRRSPHIRRSSGRDRGHGYVPRGELASRSVRTPPLSPVVPPPPSNCGSCNAVLARLEALEQSSRVPASEGPTTVGQGTDQIVEAIQSLKSEGDLVFVIKYAQSTGKLDHGMRGPYRVVRVLPHGRYELRLVAGSYGKTTFAAAQYMVPWEGEWTPESCAGFFEGKLVPLTNLCDTLEEMSWGNVAFWTLWRCLLFMGLVVLFGLLSVWCIHWVYPRPLEAGRLCKPISRCEMCAHSVLY</sequence>
<evidence type="ECO:0000313" key="4">
    <source>
        <dbReference type="RefSeq" id="XP_026745168.1"/>
    </source>
</evidence>
<keyword evidence="2" id="KW-1133">Transmembrane helix</keyword>
<keyword evidence="3" id="KW-1185">Reference proteome</keyword>
<feature type="compositionally biased region" description="Basic residues" evidence="1">
    <location>
        <begin position="29"/>
        <end position="38"/>
    </location>
</feature>
<dbReference type="KEGG" id="tnl:113506528"/>
<evidence type="ECO:0000256" key="1">
    <source>
        <dbReference type="SAM" id="MobiDB-lite"/>
    </source>
</evidence>
<feature type="compositionally biased region" description="Basic residues" evidence="1">
    <location>
        <begin position="46"/>
        <end position="88"/>
    </location>
</feature>
<proteinExistence type="predicted"/>
<dbReference type="OrthoDB" id="417598at2759"/>
<name>A0A7E5WWE0_TRINI</name>
<dbReference type="GeneID" id="113506528"/>
<gene>
    <name evidence="4" type="primary">LOC113506528</name>
</gene>
<dbReference type="Proteomes" id="UP000322000">
    <property type="component" value="Chromosome 2"/>
</dbReference>
<feature type="region of interest" description="Disordered" evidence="1">
    <location>
        <begin position="1"/>
        <end position="121"/>
    </location>
</feature>
<dbReference type="RefSeq" id="XP_026745168.1">
    <property type="nucleotide sequence ID" value="XM_026889367.1"/>
</dbReference>
<dbReference type="InParanoid" id="A0A7E5WWE0"/>
<keyword evidence="2" id="KW-0812">Transmembrane</keyword>
<feature type="transmembrane region" description="Helical" evidence="2">
    <location>
        <begin position="267"/>
        <end position="292"/>
    </location>
</feature>